<dbReference type="PROSITE" id="PS51417">
    <property type="entry name" value="ARF"/>
    <property type="match status" value="1"/>
</dbReference>
<name>A0ABR1G097_AURAN</name>
<dbReference type="SMART" id="SM00175">
    <property type="entry name" value="RAB"/>
    <property type="match status" value="1"/>
</dbReference>
<accession>A0ABR1G097</accession>
<sequence length="250" mass="27762">MGTSMQGCLDTVLKAAEDTYEKCSHATRRVLTGIENTCCRSIISKTRTRSALLVGLDNAGKTSVLCCLPPVRDKLHRWMVANDVEELFTAPTTSMQLVTFKQARSSQHRCHRRAIVSWRIWDCSGQGRYRSLWMSYCSQVQAVIFVVDVTDVDRVAIARRELHTLYAHPALKALPLLILANKCDGSTATPLKPPEGGAKAPLNAEAVKAALNLETLQLHLRLDLKVIETSAESGKGVETAFQWVTDKVRW</sequence>
<dbReference type="SMART" id="SM00178">
    <property type="entry name" value="SAR"/>
    <property type="match status" value="1"/>
</dbReference>
<dbReference type="Gene3D" id="3.40.50.300">
    <property type="entry name" value="P-loop containing nucleotide triphosphate hydrolases"/>
    <property type="match status" value="1"/>
</dbReference>
<keyword evidence="4" id="KW-1185">Reference proteome</keyword>
<evidence type="ECO:0000313" key="3">
    <source>
        <dbReference type="EMBL" id="KAK7241943.1"/>
    </source>
</evidence>
<keyword evidence="1" id="KW-0547">Nucleotide-binding</keyword>
<organism evidence="3 4">
    <name type="scientific">Aureococcus anophagefferens</name>
    <name type="common">Harmful bloom alga</name>
    <dbReference type="NCBI Taxonomy" id="44056"/>
    <lineage>
        <taxon>Eukaryota</taxon>
        <taxon>Sar</taxon>
        <taxon>Stramenopiles</taxon>
        <taxon>Ochrophyta</taxon>
        <taxon>Pelagophyceae</taxon>
        <taxon>Pelagomonadales</taxon>
        <taxon>Pelagomonadaceae</taxon>
        <taxon>Aureococcus</taxon>
    </lineage>
</organism>
<dbReference type="EMBL" id="JBBJCI010000151">
    <property type="protein sequence ID" value="KAK7241943.1"/>
    <property type="molecule type" value="Genomic_DNA"/>
</dbReference>
<evidence type="ECO:0000256" key="1">
    <source>
        <dbReference type="ARBA" id="ARBA00022741"/>
    </source>
</evidence>
<protein>
    <submittedName>
        <fullName evidence="3">GTPase</fullName>
    </submittedName>
</protein>
<dbReference type="InterPro" id="IPR024156">
    <property type="entry name" value="Small_GTPase_ARF"/>
</dbReference>
<dbReference type="Proteomes" id="UP001363151">
    <property type="component" value="Unassembled WGS sequence"/>
</dbReference>
<keyword evidence="2" id="KW-0342">GTP-binding</keyword>
<dbReference type="SUPFAM" id="SSF52540">
    <property type="entry name" value="P-loop containing nucleoside triphosphate hydrolases"/>
    <property type="match status" value="1"/>
</dbReference>
<evidence type="ECO:0000256" key="2">
    <source>
        <dbReference type="ARBA" id="ARBA00023134"/>
    </source>
</evidence>
<dbReference type="InterPro" id="IPR027417">
    <property type="entry name" value="P-loop_NTPase"/>
</dbReference>
<evidence type="ECO:0000313" key="4">
    <source>
        <dbReference type="Proteomes" id="UP001363151"/>
    </source>
</evidence>
<dbReference type="PANTHER" id="PTHR11711">
    <property type="entry name" value="ADP RIBOSYLATION FACTOR-RELATED"/>
    <property type="match status" value="1"/>
</dbReference>
<gene>
    <name evidence="3" type="ORF">SO694_00018047</name>
</gene>
<dbReference type="InterPro" id="IPR006689">
    <property type="entry name" value="Small_GTPase_ARF/SAR"/>
</dbReference>
<proteinExistence type="predicted"/>
<dbReference type="PRINTS" id="PR00449">
    <property type="entry name" value="RASTRNSFRMNG"/>
</dbReference>
<dbReference type="Pfam" id="PF00025">
    <property type="entry name" value="Arf"/>
    <property type="match status" value="1"/>
</dbReference>
<reference evidence="3 4" key="1">
    <citation type="submission" date="2024-03" db="EMBL/GenBank/DDBJ databases">
        <title>Aureococcus anophagefferens CCMP1851 and Kratosvirus quantuckense: Draft genome of a second virus-susceptible host strain in the model system.</title>
        <authorList>
            <person name="Chase E."/>
            <person name="Truchon A.R."/>
            <person name="Schepens W."/>
            <person name="Wilhelm S.W."/>
        </authorList>
    </citation>
    <scope>NUCLEOTIDE SEQUENCE [LARGE SCALE GENOMIC DNA]</scope>
    <source>
        <strain evidence="3 4">CCMP1851</strain>
    </source>
</reference>
<dbReference type="SMART" id="SM00177">
    <property type="entry name" value="ARF"/>
    <property type="match status" value="1"/>
</dbReference>
<comment type="caution">
    <text evidence="3">The sequence shown here is derived from an EMBL/GenBank/DDBJ whole genome shotgun (WGS) entry which is preliminary data.</text>
</comment>